<gene>
    <name evidence="5" type="ORF">CSSPJE1EN1_LOCUS15527</name>
</gene>
<evidence type="ECO:0000256" key="1">
    <source>
        <dbReference type="ARBA" id="ARBA00010617"/>
    </source>
</evidence>
<evidence type="ECO:0008006" key="7">
    <source>
        <dbReference type="Google" id="ProtNLM"/>
    </source>
</evidence>
<dbReference type="Proteomes" id="UP001497444">
    <property type="component" value="Chromosome 3"/>
</dbReference>
<evidence type="ECO:0000313" key="5">
    <source>
        <dbReference type="EMBL" id="CAK9270049.1"/>
    </source>
</evidence>
<dbReference type="SUPFAM" id="SSF48264">
    <property type="entry name" value="Cytochrome P450"/>
    <property type="match status" value="1"/>
</dbReference>
<dbReference type="InterPro" id="IPR036396">
    <property type="entry name" value="Cyt_P450_sf"/>
</dbReference>
<keyword evidence="6" id="KW-1185">Reference proteome</keyword>
<dbReference type="InterPro" id="IPR001128">
    <property type="entry name" value="Cyt_P450"/>
</dbReference>
<comment type="similarity">
    <text evidence="1">Belongs to the cytochrome P450 family.</text>
</comment>
<sequence length="558" mass="63436">MSSLFDHLNEKFKSKKMGLGGVLTKEDVIVITWTLTMQEYGLSISLQQLKIKICEVNTNKSYTISGWNANNMLDYMTDYMKNQSTMTIRTMFLGGFSMYMTANPENVEYILKTNFENYQKGFLLTRNLSNLLGDGIFLANGEKWKLQRKVASHEFTSNSLRNFMHDTVQAELNNRLIPLLAKICSVGASIDLQDLFMRFAFDSICKLGFGVDPACLDFSLPNVKFAQAFDMATAISADRILSFPFILKLKQALNVGSERKLHEAMCQIDDFAMSVIHTRRKQLVDIASGRTNSENLEDQNMDLLSRFMGLPVQEKDSSTVEHEDENHKQGAFSDGFLRDIVINFILAGRDTTSAGLSWFFWLLSCNRHVEDTIRAEIAKIVKFRVHVDSKEGRDNPSTSFTYEELKQMHYLHAAVTESLRLYPPVPLDGKMALEDDVLPDGTHIPKRTGVAYHPYAMGRMEKLWGDDCLEFKPERWLKDGVFVPESPYKFAVFQAGPRVCLGKDFAMLQMKLVAAGLLTQFTFSVPENFKPTYALSLTMPIKNGLPVRVHPLTYRHDL</sequence>
<dbReference type="Pfam" id="PF00067">
    <property type="entry name" value="p450"/>
    <property type="match status" value="1"/>
</dbReference>
<organism evidence="5 6">
    <name type="scientific">Sphagnum jensenii</name>
    <dbReference type="NCBI Taxonomy" id="128206"/>
    <lineage>
        <taxon>Eukaryota</taxon>
        <taxon>Viridiplantae</taxon>
        <taxon>Streptophyta</taxon>
        <taxon>Embryophyta</taxon>
        <taxon>Bryophyta</taxon>
        <taxon>Sphagnophytina</taxon>
        <taxon>Sphagnopsida</taxon>
        <taxon>Sphagnales</taxon>
        <taxon>Sphagnaceae</taxon>
        <taxon>Sphagnum</taxon>
    </lineage>
</organism>
<name>A0ABP0WT57_9BRYO</name>
<dbReference type="EMBL" id="OZ020098">
    <property type="protein sequence ID" value="CAK9270049.1"/>
    <property type="molecule type" value="Genomic_DNA"/>
</dbReference>
<keyword evidence="2" id="KW-0479">Metal-binding</keyword>
<dbReference type="PRINTS" id="PR00463">
    <property type="entry name" value="EP450I"/>
</dbReference>
<proteinExistence type="inferred from homology"/>
<keyword evidence="4" id="KW-0408">Iron</keyword>
<evidence type="ECO:0000313" key="6">
    <source>
        <dbReference type="Proteomes" id="UP001497444"/>
    </source>
</evidence>
<dbReference type="PANTHER" id="PTHR24296">
    <property type="entry name" value="CYTOCHROME P450"/>
    <property type="match status" value="1"/>
</dbReference>
<reference evidence="5" key="1">
    <citation type="submission" date="2024-02" db="EMBL/GenBank/DDBJ databases">
        <authorList>
            <consortium name="ELIXIR-Norway"/>
            <consortium name="Elixir Norway"/>
        </authorList>
    </citation>
    <scope>NUCLEOTIDE SEQUENCE</scope>
</reference>
<evidence type="ECO:0000256" key="4">
    <source>
        <dbReference type="ARBA" id="ARBA00023004"/>
    </source>
</evidence>
<dbReference type="Gene3D" id="1.10.630.10">
    <property type="entry name" value="Cytochrome P450"/>
    <property type="match status" value="1"/>
</dbReference>
<protein>
    <recommendedName>
        <fullName evidence="7">Cytochrome P450</fullName>
    </recommendedName>
</protein>
<evidence type="ECO:0000256" key="2">
    <source>
        <dbReference type="ARBA" id="ARBA00022723"/>
    </source>
</evidence>
<dbReference type="InterPro" id="IPR002401">
    <property type="entry name" value="Cyt_P450_E_grp-I"/>
</dbReference>
<keyword evidence="3" id="KW-0560">Oxidoreductase</keyword>
<accession>A0ABP0WT57</accession>
<dbReference type="CDD" id="cd11064">
    <property type="entry name" value="CYP86A"/>
    <property type="match status" value="1"/>
</dbReference>
<evidence type="ECO:0000256" key="3">
    <source>
        <dbReference type="ARBA" id="ARBA00023002"/>
    </source>
</evidence>
<dbReference type="PRINTS" id="PR00385">
    <property type="entry name" value="P450"/>
</dbReference>